<feature type="non-terminal residue" evidence="1">
    <location>
        <position position="1"/>
    </location>
</feature>
<proteinExistence type="predicted"/>
<protein>
    <submittedName>
        <fullName evidence="1">Uncharacterized protein</fullName>
    </submittedName>
</protein>
<dbReference type="InterPro" id="IPR036278">
    <property type="entry name" value="Sialidase_sf"/>
</dbReference>
<dbReference type="EMBL" id="LAZR01035699">
    <property type="protein sequence ID" value="KKL26816.1"/>
    <property type="molecule type" value="Genomic_DNA"/>
</dbReference>
<name>A0A0F9EAE3_9ZZZZ</name>
<comment type="caution">
    <text evidence="1">The sequence shown here is derived from an EMBL/GenBank/DDBJ whole genome shotgun (WGS) entry which is preliminary data.</text>
</comment>
<sequence length="188" mass="20937">ILENNKVLCYWKTCRKHKEFEESCEKCLTSARPIITKDWVRRYSSKVNTDFVKSVDNGVSWVERYRVQYDGALPSGGVCVSCPYEGNEAGKVVYWSEDSKTYISKDSGVTNTAIGPTPGTSWVLVTRTGIETYTDGSHIVSFWDEATMTLHVSIDRAVSWSTKGMTGIVGDQFCAAGGFPMRTSNIML</sequence>
<reference evidence="1" key="1">
    <citation type="journal article" date="2015" name="Nature">
        <title>Complex archaea that bridge the gap between prokaryotes and eukaryotes.</title>
        <authorList>
            <person name="Spang A."/>
            <person name="Saw J.H."/>
            <person name="Jorgensen S.L."/>
            <person name="Zaremba-Niedzwiedzka K."/>
            <person name="Martijn J."/>
            <person name="Lind A.E."/>
            <person name="van Eijk R."/>
            <person name="Schleper C."/>
            <person name="Guy L."/>
            <person name="Ettema T.J."/>
        </authorList>
    </citation>
    <scope>NUCLEOTIDE SEQUENCE</scope>
</reference>
<gene>
    <name evidence="1" type="ORF">LCGC14_2391440</name>
</gene>
<dbReference type="SUPFAM" id="SSF50939">
    <property type="entry name" value="Sialidases"/>
    <property type="match status" value="1"/>
</dbReference>
<organism evidence="1">
    <name type="scientific">marine sediment metagenome</name>
    <dbReference type="NCBI Taxonomy" id="412755"/>
    <lineage>
        <taxon>unclassified sequences</taxon>
        <taxon>metagenomes</taxon>
        <taxon>ecological metagenomes</taxon>
    </lineage>
</organism>
<evidence type="ECO:0000313" key="1">
    <source>
        <dbReference type="EMBL" id="KKL26816.1"/>
    </source>
</evidence>
<dbReference type="AlphaFoldDB" id="A0A0F9EAE3"/>
<accession>A0A0F9EAE3</accession>